<feature type="signal peptide" evidence="6">
    <location>
        <begin position="1"/>
        <end position="18"/>
    </location>
</feature>
<evidence type="ECO:0000256" key="1">
    <source>
        <dbReference type="ARBA" id="ARBA00022475"/>
    </source>
</evidence>
<dbReference type="PANTHER" id="PTHR43649">
    <property type="entry name" value="ARABINOSE-BINDING PROTEIN-RELATED"/>
    <property type="match status" value="1"/>
</dbReference>
<dbReference type="SUPFAM" id="SSF53850">
    <property type="entry name" value="Periplasmic binding protein-like II"/>
    <property type="match status" value="1"/>
</dbReference>
<keyword evidence="5" id="KW-0449">Lipoprotein</keyword>
<feature type="chain" id="PRO_5046784150" evidence="6">
    <location>
        <begin position="19"/>
        <end position="424"/>
    </location>
</feature>
<dbReference type="PANTHER" id="PTHR43649:SF33">
    <property type="entry name" value="POLYGALACTURONAN_RHAMNOGALACTURONAN-BINDING PROTEIN YTCQ"/>
    <property type="match status" value="1"/>
</dbReference>
<name>A0ABT8V4C0_9BACL</name>
<evidence type="ECO:0000256" key="6">
    <source>
        <dbReference type="SAM" id="SignalP"/>
    </source>
</evidence>
<evidence type="ECO:0000256" key="2">
    <source>
        <dbReference type="ARBA" id="ARBA00022729"/>
    </source>
</evidence>
<dbReference type="EMBL" id="JAUMKJ010000004">
    <property type="protein sequence ID" value="MDO3676269.1"/>
    <property type="molecule type" value="Genomic_DNA"/>
</dbReference>
<comment type="caution">
    <text evidence="7">The sequence shown here is derived from an EMBL/GenBank/DDBJ whole genome shotgun (WGS) entry which is preliminary data.</text>
</comment>
<gene>
    <name evidence="7" type="ORF">Q3C12_04585</name>
</gene>
<reference evidence="7" key="1">
    <citation type="submission" date="2023-07" db="EMBL/GenBank/DDBJ databases">
        <authorList>
            <person name="Aktuganov G."/>
            <person name="Boyko T."/>
            <person name="Delegan Y."/>
            <person name="Galimzianova N."/>
            <person name="Gilvanova E."/>
            <person name="Korobov V."/>
            <person name="Kuzmina L."/>
            <person name="Melentiev A."/>
            <person name="Milman P."/>
            <person name="Ryabova A."/>
            <person name="Stupak E."/>
            <person name="Yasakov T."/>
            <person name="Zharikova N."/>
            <person name="Zhurenko E."/>
        </authorList>
    </citation>
    <scope>NUCLEOTIDE SEQUENCE</scope>
    <source>
        <strain evidence="7">IB-739</strain>
    </source>
</reference>
<evidence type="ECO:0000256" key="4">
    <source>
        <dbReference type="ARBA" id="ARBA00023139"/>
    </source>
</evidence>
<keyword evidence="8" id="KW-1185">Reference proteome</keyword>
<dbReference type="Proteomes" id="UP001168883">
    <property type="component" value="Unassembled WGS sequence"/>
</dbReference>
<keyword evidence="2 6" id="KW-0732">Signal</keyword>
<keyword evidence="4" id="KW-0564">Palmitate</keyword>
<protein>
    <submittedName>
        <fullName evidence="7">Extracellular solute-binding protein</fullName>
    </submittedName>
</protein>
<dbReference type="Pfam" id="PF13416">
    <property type="entry name" value="SBP_bac_8"/>
    <property type="match status" value="1"/>
</dbReference>
<evidence type="ECO:0000313" key="8">
    <source>
        <dbReference type="Proteomes" id="UP001168883"/>
    </source>
</evidence>
<proteinExistence type="predicted"/>
<organism evidence="7 8">
    <name type="scientific">Paenibacillus ehimensis</name>
    <dbReference type="NCBI Taxonomy" id="79264"/>
    <lineage>
        <taxon>Bacteria</taxon>
        <taxon>Bacillati</taxon>
        <taxon>Bacillota</taxon>
        <taxon>Bacilli</taxon>
        <taxon>Bacillales</taxon>
        <taxon>Paenibacillaceae</taxon>
        <taxon>Paenibacillus</taxon>
    </lineage>
</organism>
<dbReference type="Gene3D" id="3.40.190.10">
    <property type="entry name" value="Periplasmic binding protein-like II"/>
    <property type="match status" value="2"/>
</dbReference>
<dbReference type="PROSITE" id="PS51257">
    <property type="entry name" value="PROKAR_LIPOPROTEIN"/>
    <property type="match status" value="1"/>
</dbReference>
<evidence type="ECO:0000256" key="3">
    <source>
        <dbReference type="ARBA" id="ARBA00023136"/>
    </source>
</evidence>
<dbReference type="InterPro" id="IPR050490">
    <property type="entry name" value="Bact_solute-bd_prot1"/>
</dbReference>
<keyword evidence="3" id="KW-0472">Membrane</keyword>
<accession>A0ABT8V4C0</accession>
<keyword evidence="1" id="KW-1003">Cell membrane</keyword>
<evidence type="ECO:0000256" key="5">
    <source>
        <dbReference type="ARBA" id="ARBA00023288"/>
    </source>
</evidence>
<dbReference type="InterPro" id="IPR006059">
    <property type="entry name" value="SBP"/>
</dbReference>
<evidence type="ECO:0000313" key="7">
    <source>
        <dbReference type="EMBL" id="MDO3676269.1"/>
    </source>
</evidence>
<dbReference type="RefSeq" id="WP_302877357.1">
    <property type="nucleotide sequence ID" value="NZ_JAUMKJ010000004.1"/>
</dbReference>
<sequence length="424" mass="46916">MKKMAALTMSLVMSGAMTLTGCSQTESGKPAANGERIKLTIYSTANDKATQNVYKKVTDDYTKQHPNVSFELQFPGNDYESILKMKMAANDMPDLFDTHGWSQIRYGKYLADLSQESWVKDISESMKPIVTDKAGKVYVLPLNAAKDGITYNKDVLDKYNIQPPKTLDEMIAAGEKIKKESNGQVAPFFFSAPDSASLAQFFDYYATSLLISPPKNYADDLLKGSFDWANWTPLAAKFKEIYDKKLMNQDVLTVKDADKASLFAQGKIAFVTGGPGFVPDALKMNPNVHAGIMPVPAMVDGDEPTFSGGERFTIGAWKDGKNLEVAKDVIREFAKPENLKALSEASGTPVGMNGINPDLGVFTEYYNKYKDIRVFPYFDRVYLPSGMWDVLQTASAQLLGGKLTPEAYSETMKKEVARLKAQQK</sequence>